<comment type="caution">
    <text evidence="3">The sequence shown here is derived from an EMBL/GenBank/DDBJ whole genome shotgun (WGS) entry which is preliminary data.</text>
</comment>
<keyword evidence="2" id="KW-0732">Signal</keyword>
<dbReference type="Proteomes" id="UP000597444">
    <property type="component" value="Unassembled WGS sequence"/>
</dbReference>
<keyword evidence="1" id="KW-1133">Transmembrane helix</keyword>
<dbReference type="SUPFAM" id="SSF52317">
    <property type="entry name" value="Class I glutamine amidotransferase-like"/>
    <property type="match status" value="1"/>
</dbReference>
<protein>
    <submittedName>
        <fullName evidence="3">Uncharacterized protein</fullName>
    </submittedName>
</protein>
<evidence type="ECO:0000256" key="1">
    <source>
        <dbReference type="SAM" id="Phobius"/>
    </source>
</evidence>
<keyword evidence="1" id="KW-0812">Transmembrane</keyword>
<keyword evidence="4" id="KW-1185">Reference proteome</keyword>
<dbReference type="AlphaFoldDB" id="A0A8J3IQF9"/>
<proteinExistence type="predicted"/>
<keyword evidence="1" id="KW-0472">Membrane</keyword>
<dbReference type="EMBL" id="BNJK01000001">
    <property type="protein sequence ID" value="GHO94980.1"/>
    <property type="molecule type" value="Genomic_DNA"/>
</dbReference>
<feature type="signal peptide" evidence="2">
    <location>
        <begin position="1"/>
        <end position="37"/>
    </location>
</feature>
<feature type="transmembrane region" description="Helical" evidence="1">
    <location>
        <begin position="445"/>
        <end position="463"/>
    </location>
</feature>
<dbReference type="InterPro" id="IPR029062">
    <property type="entry name" value="Class_I_gatase-like"/>
</dbReference>
<feature type="transmembrane region" description="Helical" evidence="1">
    <location>
        <begin position="410"/>
        <end position="433"/>
    </location>
</feature>
<evidence type="ECO:0000313" key="4">
    <source>
        <dbReference type="Proteomes" id="UP000597444"/>
    </source>
</evidence>
<gene>
    <name evidence="3" type="ORF">KSF_050280</name>
</gene>
<organism evidence="3 4">
    <name type="scientific">Reticulibacter mediterranei</name>
    <dbReference type="NCBI Taxonomy" id="2778369"/>
    <lineage>
        <taxon>Bacteria</taxon>
        <taxon>Bacillati</taxon>
        <taxon>Chloroflexota</taxon>
        <taxon>Ktedonobacteria</taxon>
        <taxon>Ktedonobacterales</taxon>
        <taxon>Reticulibacteraceae</taxon>
        <taxon>Reticulibacter</taxon>
    </lineage>
</organism>
<accession>A0A8J3IQF9</accession>
<sequence>MPCTQHNWHLSALSKVVSSICIALALCLCNGASSAWASSVSPSDNQISLRINVGLSAQARMGYWLPVWVTVNNPGRQDVNGIISLKIYSGLYRPTANDIASRQRFEQSISIPHGQSRQVVLHIPFNVGAFNIHGVLAELLDQHGKVLAFQEHRIDTIGSVQTSVGVLSDDNTTLNYLSNVTLSNQVSSIQLTHLNAQTMPALSSELENFDVIILDNFTTSSLSAVQRSALQTWINQGGALIAVGGPNWRHTLSPLPSDLLPVDVYTTIDLAPGTPMLSAGSLAAPLPGQQSPPSTLNAPLQVSFATLAARGEKNLGSALRGNVVLASGVTPLIVTAKQGQGTICYLAFDPATAPFPLWPGTNALWLQILLRTLGDQLLISPLAPKSYSGPGNVNIRGGILSILQNNIWTMPWILVLLLLAYVAILGPVRLLIVQKLRRPFWNWRIMLSSMLVFSLLSYGVAFYQKGSSLTDNSISIVQINQNNSNVSITTYMGIFVPNEGDFHVRLPAGTLAQVIPLPLISSNAFMISGDPSTPVTYEAHATNVALLDSGPWTFHPLVAQQDRQLNGAISTHLTIRNNRLIGTIKNTLAPLSDVYILLPHGFVAIGTLPAGETQKIDLALQMPRDPDTSLADQLAQSSGLPASYFPYERGDQPQTDFQRHMALLAALNGNGSSLPPCGGPCRGNAIVNLSKQNITSLRPGLPSIPWNSTDDPLLLDGTPATLIGWADQPLDNMQTTTVNGTVPTGFHESFVQMPLNIALDVTPKLSSDLIQGQVIASTGFNNEMVLPGVYMMELGSMNFAFDLSALDTSHIKGLTISVPNIDDNQIAFQDFSSLRTALYNWQTGTWDQIPLNNYYTLASNHSRLREYIGPDSQVLLQVTNPDAAPSHNGILFKRPALSFEL</sequence>
<evidence type="ECO:0000256" key="2">
    <source>
        <dbReference type="SAM" id="SignalP"/>
    </source>
</evidence>
<dbReference type="RefSeq" id="WP_220205685.1">
    <property type="nucleotide sequence ID" value="NZ_BNJK01000001.1"/>
</dbReference>
<feature type="chain" id="PRO_5035220202" evidence="2">
    <location>
        <begin position="38"/>
        <end position="901"/>
    </location>
</feature>
<name>A0A8J3IQF9_9CHLR</name>
<dbReference type="Gene3D" id="3.40.50.880">
    <property type="match status" value="1"/>
</dbReference>
<reference evidence="3" key="1">
    <citation type="submission" date="2020-10" db="EMBL/GenBank/DDBJ databases">
        <title>Taxonomic study of unclassified bacteria belonging to the class Ktedonobacteria.</title>
        <authorList>
            <person name="Yabe S."/>
            <person name="Wang C.M."/>
            <person name="Zheng Y."/>
            <person name="Sakai Y."/>
            <person name="Cavaletti L."/>
            <person name="Monciardini P."/>
            <person name="Donadio S."/>
        </authorList>
    </citation>
    <scope>NUCLEOTIDE SEQUENCE</scope>
    <source>
        <strain evidence="3">ID150040</strain>
    </source>
</reference>
<evidence type="ECO:0000313" key="3">
    <source>
        <dbReference type="EMBL" id="GHO94980.1"/>
    </source>
</evidence>